<evidence type="ECO:0000313" key="1">
    <source>
        <dbReference type="EMBL" id="MCS0607160.1"/>
    </source>
</evidence>
<proteinExistence type="predicted"/>
<reference evidence="1 2" key="1">
    <citation type="submission" date="2022-08" db="EMBL/GenBank/DDBJ databases">
        <title>Reclassification of Massilia species as members of the genera Telluria, Duganella, Pseudoduganella, Mokoshia gen. nov. and Zemynaea gen. nov. using orthogonal and non-orthogonal genome-based approaches.</title>
        <authorList>
            <person name="Bowman J.P."/>
        </authorList>
    </citation>
    <scope>NUCLEOTIDE SEQUENCE [LARGE SCALE GENOMIC DNA]</scope>
    <source>
        <strain evidence="1 2">JCM 31607</strain>
    </source>
</reference>
<dbReference type="EMBL" id="JANUGV010000001">
    <property type="protein sequence ID" value="MCS0607160.1"/>
    <property type="molecule type" value="Genomic_DNA"/>
</dbReference>
<keyword evidence="2" id="KW-1185">Reference proteome</keyword>
<organism evidence="1 2">
    <name type="scientific">Massilia solisilvae</name>
    <dbReference type="NCBI Taxonomy" id="1811225"/>
    <lineage>
        <taxon>Bacteria</taxon>
        <taxon>Pseudomonadati</taxon>
        <taxon>Pseudomonadota</taxon>
        <taxon>Betaproteobacteria</taxon>
        <taxon>Burkholderiales</taxon>
        <taxon>Oxalobacteraceae</taxon>
        <taxon>Telluria group</taxon>
        <taxon>Massilia</taxon>
    </lineage>
</organism>
<sequence>MTRMIPMAWTAVQLALASAATWLLCESGALGDASAVLLVH</sequence>
<name>A0ABT2BFF4_9BURK</name>
<accession>A0ABT2BFF4</accession>
<dbReference type="RefSeq" id="WP_258821037.1">
    <property type="nucleotide sequence ID" value="NZ_JANUGV010000001.1"/>
</dbReference>
<dbReference type="Proteomes" id="UP001205861">
    <property type="component" value="Unassembled WGS sequence"/>
</dbReference>
<gene>
    <name evidence="1" type="ORF">NX773_03140</name>
</gene>
<protein>
    <submittedName>
        <fullName evidence="1">Uncharacterized protein</fullName>
    </submittedName>
</protein>
<comment type="caution">
    <text evidence="1">The sequence shown here is derived from an EMBL/GenBank/DDBJ whole genome shotgun (WGS) entry which is preliminary data.</text>
</comment>
<evidence type="ECO:0000313" key="2">
    <source>
        <dbReference type="Proteomes" id="UP001205861"/>
    </source>
</evidence>